<evidence type="ECO:0008006" key="4">
    <source>
        <dbReference type="Google" id="ProtNLM"/>
    </source>
</evidence>
<dbReference type="PANTHER" id="PTHR35024:SF4">
    <property type="entry name" value="POLYMER-FORMING CYTOSKELETAL PROTEIN"/>
    <property type="match status" value="1"/>
</dbReference>
<keyword evidence="3" id="KW-1185">Reference proteome</keyword>
<dbReference type="EMBL" id="CAKLDM010000001">
    <property type="protein sequence ID" value="CAH0537748.1"/>
    <property type="molecule type" value="Genomic_DNA"/>
</dbReference>
<gene>
    <name evidence="2" type="ORF">VMF7928_01301</name>
</gene>
<dbReference type="Pfam" id="PF04519">
    <property type="entry name" value="Bactofilin"/>
    <property type="match status" value="1"/>
</dbReference>
<dbReference type="Proteomes" id="UP000838748">
    <property type="component" value="Unassembled WGS sequence"/>
</dbReference>
<evidence type="ECO:0000313" key="3">
    <source>
        <dbReference type="Proteomes" id="UP000838748"/>
    </source>
</evidence>
<accession>A0ABN8E2H0</accession>
<dbReference type="InterPro" id="IPR007607">
    <property type="entry name" value="BacA/B"/>
</dbReference>
<organism evidence="2 3">
    <name type="scientific">Vibrio marisflavi CECT 7928</name>
    <dbReference type="NCBI Taxonomy" id="634439"/>
    <lineage>
        <taxon>Bacteria</taxon>
        <taxon>Pseudomonadati</taxon>
        <taxon>Pseudomonadota</taxon>
        <taxon>Gammaproteobacteria</taxon>
        <taxon>Vibrionales</taxon>
        <taxon>Vibrionaceae</taxon>
        <taxon>Vibrio</taxon>
    </lineage>
</organism>
<sequence>MQVDGSIEGQINAEKTVVISETGLISGEIFAERVLVNGRFEGTCHAASIEILSMGKVSGTLYTDDLSIEQGGKFLGETHASPEKQVVDLQGVKTNS</sequence>
<comment type="caution">
    <text evidence="2">The sequence shown here is derived from an EMBL/GenBank/DDBJ whole genome shotgun (WGS) entry which is preliminary data.</text>
</comment>
<evidence type="ECO:0000313" key="2">
    <source>
        <dbReference type="EMBL" id="CAH0537748.1"/>
    </source>
</evidence>
<protein>
    <recommendedName>
        <fullName evidence="4">Ccm2-related protein</fullName>
    </recommendedName>
</protein>
<dbReference type="PANTHER" id="PTHR35024">
    <property type="entry name" value="HYPOTHETICAL CYTOSOLIC PROTEIN"/>
    <property type="match status" value="1"/>
</dbReference>
<proteinExistence type="inferred from homology"/>
<comment type="similarity">
    <text evidence="1">Belongs to the bactofilin family.</text>
</comment>
<evidence type="ECO:0000256" key="1">
    <source>
        <dbReference type="ARBA" id="ARBA00044755"/>
    </source>
</evidence>
<name>A0ABN8E2H0_9VIBR</name>
<reference evidence="2" key="1">
    <citation type="submission" date="2021-11" db="EMBL/GenBank/DDBJ databases">
        <authorList>
            <person name="Rodrigo-Torres L."/>
            <person name="Arahal R. D."/>
            <person name="Lucena T."/>
        </authorList>
    </citation>
    <scope>NUCLEOTIDE SEQUENCE</scope>
    <source>
        <strain evidence="2">CECT 7928</strain>
    </source>
</reference>